<gene>
    <name evidence="1" type="ORF">MHUMG1_06352</name>
</gene>
<dbReference type="EMBL" id="JACEFI010000011">
    <property type="protein sequence ID" value="KAH0595804.1"/>
    <property type="molecule type" value="Genomic_DNA"/>
</dbReference>
<reference evidence="1 2" key="1">
    <citation type="submission" date="2020-07" db="EMBL/GenBank/DDBJ databases">
        <title>Metarhizium humberi genome.</title>
        <authorList>
            <person name="Lysoe E."/>
        </authorList>
    </citation>
    <scope>NUCLEOTIDE SEQUENCE [LARGE SCALE GENOMIC DNA]</scope>
    <source>
        <strain evidence="1 2">ESALQ1638</strain>
    </source>
</reference>
<sequence>MGGGISPHTTLPTSAAIQTTMEHEMAGIEPYYTEGTGLSQGYYVRLALLRMAEFSKRALYSLALRTTKNRAFDIIEKLKWTCSRTNSGDARTEARLLPKADVDEGSEKLKAYTKGVSDCEKRKSKFETVSKDKFCCSSSRAPLMTQCMYIPWRSSVGLDHNTQLGSTLRSETQGATSHLIRNFSKT</sequence>
<keyword evidence="2" id="KW-1185">Reference proteome</keyword>
<name>A0A9P8S6Y4_9HYPO</name>
<organism evidence="1 2">
    <name type="scientific">Metarhizium humberi</name>
    <dbReference type="NCBI Taxonomy" id="2596975"/>
    <lineage>
        <taxon>Eukaryota</taxon>
        <taxon>Fungi</taxon>
        <taxon>Dikarya</taxon>
        <taxon>Ascomycota</taxon>
        <taxon>Pezizomycotina</taxon>
        <taxon>Sordariomycetes</taxon>
        <taxon>Hypocreomycetidae</taxon>
        <taxon>Hypocreales</taxon>
        <taxon>Clavicipitaceae</taxon>
        <taxon>Metarhizium</taxon>
    </lineage>
</organism>
<dbReference type="AlphaFoldDB" id="A0A9P8S6Y4"/>
<accession>A0A9P8S6Y4</accession>
<evidence type="ECO:0000313" key="2">
    <source>
        <dbReference type="Proteomes" id="UP000764110"/>
    </source>
</evidence>
<dbReference type="Proteomes" id="UP000764110">
    <property type="component" value="Unassembled WGS sequence"/>
</dbReference>
<proteinExistence type="predicted"/>
<protein>
    <submittedName>
        <fullName evidence="1">Uncharacterized protein</fullName>
    </submittedName>
</protein>
<evidence type="ECO:0000313" key="1">
    <source>
        <dbReference type="EMBL" id="KAH0595804.1"/>
    </source>
</evidence>
<comment type="caution">
    <text evidence="1">The sequence shown here is derived from an EMBL/GenBank/DDBJ whole genome shotgun (WGS) entry which is preliminary data.</text>
</comment>